<evidence type="ECO:0000256" key="1">
    <source>
        <dbReference type="SAM" id="Phobius"/>
    </source>
</evidence>
<protein>
    <submittedName>
        <fullName evidence="2">Uncharacterized protein</fullName>
    </submittedName>
</protein>
<dbReference type="Proteomes" id="UP000270094">
    <property type="component" value="Unassembled WGS sequence"/>
</dbReference>
<keyword evidence="1" id="KW-0472">Membrane</keyword>
<keyword evidence="1" id="KW-1133">Transmembrane helix</keyword>
<feature type="transmembrane region" description="Helical" evidence="1">
    <location>
        <begin position="32"/>
        <end position="55"/>
    </location>
</feature>
<evidence type="ECO:0000313" key="2">
    <source>
        <dbReference type="EMBL" id="VDM71006.1"/>
    </source>
</evidence>
<keyword evidence="3" id="KW-1185">Reference proteome</keyword>
<name>A0A3P7IM98_STRVU</name>
<reference evidence="2 3" key="1">
    <citation type="submission" date="2018-11" db="EMBL/GenBank/DDBJ databases">
        <authorList>
            <consortium name="Pathogen Informatics"/>
        </authorList>
    </citation>
    <scope>NUCLEOTIDE SEQUENCE [LARGE SCALE GENOMIC DNA]</scope>
</reference>
<dbReference type="EMBL" id="UYYB01018473">
    <property type="protein sequence ID" value="VDM71006.1"/>
    <property type="molecule type" value="Genomic_DNA"/>
</dbReference>
<dbReference type="OrthoDB" id="5796838at2759"/>
<proteinExistence type="predicted"/>
<sequence length="120" mass="14514">MRQCFRLLSSWKFLPNRDRILFKNKREAFRDYWRITGASFLFHIAYAIVIAEFAFPTYDIIYDIKRKISPDFDLFCQYGDKAEYRLELSNRIRSLQREQERLEYERATVKPPEARFGGAI</sequence>
<dbReference type="AlphaFoldDB" id="A0A3P7IM98"/>
<gene>
    <name evidence="2" type="ORF">SVUK_LOCUS6004</name>
</gene>
<evidence type="ECO:0000313" key="3">
    <source>
        <dbReference type="Proteomes" id="UP000270094"/>
    </source>
</evidence>
<accession>A0A3P7IM98</accession>
<keyword evidence="1" id="KW-0812">Transmembrane</keyword>
<organism evidence="2 3">
    <name type="scientific">Strongylus vulgaris</name>
    <name type="common">Blood worm</name>
    <dbReference type="NCBI Taxonomy" id="40348"/>
    <lineage>
        <taxon>Eukaryota</taxon>
        <taxon>Metazoa</taxon>
        <taxon>Ecdysozoa</taxon>
        <taxon>Nematoda</taxon>
        <taxon>Chromadorea</taxon>
        <taxon>Rhabditida</taxon>
        <taxon>Rhabditina</taxon>
        <taxon>Rhabditomorpha</taxon>
        <taxon>Strongyloidea</taxon>
        <taxon>Strongylidae</taxon>
        <taxon>Strongylus</taxon>
    </lineage>
</organism>